<feature type="compositionally biased region" description="Low complexity" evidence="2">
    <location>
        <begin position="63"/>
        <end position="76"/>
    </location>
</feature>
<evidence type="ECO:0000313" key="5">
    <source>
        <dbReference type="Proteomes" id="UP000037460"/>
    </source>
</evidence>
<evidence type="ECO:0000256" key="2">
    <source>
        <dbReference type="SAM" id="MobiDB-lite"/>
    </source>
</evidence>
<dbReference type="InterPro" id="IPR011992">
    <property type="entry name" value="EF-hand-dom_pair"/>
</dbReference>
<sequence>MSARDAHGQTRVEHATIFDSGAYFNVEAAPHAKAVAVKGASSGAGVKYEAGNGSYIKGYDGGATRPAPSSTSYPAPAAAPNPNDPYRSSQATPASSVYLNLQPAAPSLGAKGGTKGGGRSGAPASGSLGMATLDKAFDKFDRDGSGYLSMKEVAAALRSLGMEVTPKTLAHFADADADGDGALRLGSPTRGGPTEAEGRTLGRDEARRLARKPTTPAHATGGAVAAAAADPYALVPPYQR</sequence>
<feature type="compositionally biased region" description="Low complexity" evidence="2">
    <location>
        <begin position="213"/>
        <end position="223"/>
    </location>
</feature>
<evidence type="ECO:0000256" key="1">
    <source>
        <dbReference type="ARBA" id="ARBA00022837"/>
    </source>
</evidence>
<accession>A0A0M0J9G4</accession>
<feature type="region of interest" description="Disordered" evidence="2">
    <location>
        <begin position="63"/>
        <end position="93"/>
    </location>
</feature>
<dbReference type="InterPro" id="IPR002048">
    <property type="entry name" value="EF_hand_dom"/>
</dbReference>
<dbReference type="GO" id="GO:0005509">
    <property type="term" value="F:calcium ion binding"/>
    <property type="evidence" value="ECO:0007669"/>
    <property type="project" value="InterPro"/>
</dbReference>
<comment type="caution">
    <text evidence="4">The sequence shown here is derived from an EMBL/GenBank/DDBJ whole genome shotgun (WGS) entry which is preliminary data.</text>
</comment>
<dbReference type="Pfam" id="PF13405">
    <property type="entry name" value="EF-hand_6"/>
    <property type="match status" value="1"/>
</dbReference>
<gene>
    <name evidence="4" type="ORF">Ctob_001606</name>
</gene>
<feature type="compositionally biased region" description="Basic and acidic residues" evidence="2">
    <location>
        <begin position="196"/>
        <end position="208"/>
    </location>
</feature>
<organism evidence="4 5">
    <name type="scientific">Chrysochromulina tobinii</name>
    <dbReference type="NCBI Taxonomy" id="1460289"/>
    <lineage>
        <taxon>Eukaryota</taxon>
        <taxon>Haptista</taxon>
        <taxon>Haptophyta</taxon>
        <taxon>Prymnesiophyceae</taxon>
        <taxon>Prymnesiales</taxon>
        <taxon>Chrysochromulinaceae</taxon>
        <taxon>Chrysochromulina</taxon>
    </lineage>
</organism>
<evidence type="ECO:0000313" key="4">
    <source>
        <dbReference type="EMBL" id="KOO23211.1"/>
    </source>
</evidence>
<dbReference type="PROSITE" id="PS50222">
    <property type="entry name" value="EF_HAND_2"/>
    <property type="match status" value="1"/>
</dbReference>
<dbReference type="SMART" id="SM00054">
    <property type="entry name" value="EFh"/>
    <property type="match status" value="1"/>
</dbReference>
<name>A0A0M0J9G4_9EUKA</name>
<dbReference type="Gene3D" id="1.10.238.10">
    <property type="entry name" value="EF-hand"/>
    <property type="match status" value="1"/>
</dbReference>
<evidence type="ECO:0000259" key="3">
    <source>
        <dbReference type="PROSITE" id="PS50222"/>
    </source>
</evidence>
<dbReference type="CDD" id="cd00051">
    <property type="entry name" value="EFh"/>
    <property type="match status" value="1"/>
</dbReference>
<proteinExistence type="predicted"/>
<keyword evidence="5" id="KW-1185">Reference proteome</keyword>
<feature type="domain" description="EF-hand" evidence="3">
    <location>
        <begin position="128"/>
        <end position="163"/>
    </location>
</feature>
<dbReference type="AlphaFoldDB" id="A0A0M0J9G4"/>
<feature type="region of interest" description="Disordered" evidence="2">
    <location>
        <begin position="184"/>
        <end position="223"/>
    </location>
</feature>
<dbReference type="InterPro" id="IPR018247">
    <property type="entry name" value="EF_Hand_1_Ca_BS"/>
</dbReference>
<dbReference type="Proteomes" id="UP000037460">
    <property type="component" value="Unassembled WGS sequence"/>
</dbReference>
<reference evidence="5" key="1">
    <citation type="journal article" date="2015" name="PLoS Genet.">
        <title>Genome Sequence and Transcriptome Analyses of Chrysochromulina tobin: Metabolic Tools for Enhanced Algal Fitness in the Prominent Order Prymnesiales (Haptophyceae).</title>
        <authorList>
            <person name="Hovde B.T."/>
            <person name="Deodato C.R."/>
            <person name="Hunsperger H.M."/>
            <person name="Ryken S.A."/>
            <person name="Yost W."/>
            <person name="Jha R.K."/>
            <person name="Patterson J."/>
            <person name="Monnat R.J. Jr."/>
            <person name="Barlow S.B."/>
            <person name="Starkenburg S.R."/>
            <person name="Cattolico R.A."/>
        </authorList>
    </citation>
    <scope>NUCLEOTIDE SEQUENCE</scope>
    <source>
        <strain evidence="5">CCMP291</strain>
    </source>
</reference>
<dbReference type="SUPFAM" id="SSF47473">
    <property type="entry name" value="EF-hand"/>
    <property type="match status" value="1"/>
</dbReference>
<dbReference type="EMBL" id="JWZX01003212">
    <property type="protein sequence ID" value="KOO23211.1"/>
    <property type="molecule type" value="Genomic_DNA"/>
</dbReference>
<keyword evidence="1" id="KW-0106">Calcium</keyword>
<dbReference type="PROSITE" id="PS00018">
    <property type="entry name" value="EF_HAND_1"/>
    <property type="match status" value="1"/>
</dbReference>
<protein>
    <recommendedName>
        <fullName evidence="3">EF-hand domain-containing protein</fullName>
    </recommendedName>
</protein>